<dbReference type="GO" id="GO:0000287">
    <property type="term" value="F:magnesium ion binding"/>
    <property type="evidence" value="ECO:0007669"/>
    <property type="project" value="UniProtKB-UniRule"/>
</dbReference>
<dbReference type="PANTHER" id="PTHR33653:SF1">
    <property type="entry name" value="RIBONUCLEASE VAPC2"/>
    <property type="match status" value="1"/>
</dbReference>
<gene>
    <name evidence="8" type="primary">vapC</name>
    <name evidence="10" type="ORF">HNQ61_003523</name>
</gene>
<protein>
    <recommendedName>
        <fullName evidence="8">Ribonuclease VapC</fullName>
        <shortName evidence="8">RNase VapC</shortName>
        <ecNumber evidence="8">3.1.-.-</ecNumber>
    </recommendedName>
    <alternativeName>
        <fullName evidence="8">Toxin VapC</fullName>
    </alternativeName>
</protein>
<evidence type="ECO:0000313" key="11">
    <source>
        <dbReference type="Proteomes" id="UP000582837"/>
    </source>
</evidence>
<keyword evidence="3 8" id="KW-0540">Nuclease</keyword>
<evidence type="ECO:0000256" key="6">
    <source>
        <dbReference type="ARBA" id="ARBA00022842"/>
    </source>
</evidence>
<dbReference type="Proteomes" id="UP000582837">
    <property type="component" value="Unassembled WGS sequence"/>
</dbReference>
<keyword evidence="4 8" id="KW-0479">Metal-binding</keyword>
<feature type="domain" description="PIN" evidence="9">
    <location>
        <begin position="4"/>
        <end position="125"/>
    </location>
</feature>
<proteinExistence type="inferred from homology"/>
<dbReference type="SUPFAM" id="SSF88723">
    <property type="entry name" value="PIN domain-like"/>
    <property type="match status" value="1"/>
</dbReference>
<dbReference type="EMBL" id="JACHIA010000011">
    <property type="protein sequence ID" value="MBB6071863.1"/>
    <property type="molecule type" value="Genomic_DNA"/>
</dbReference>
<organism evidence="10 11">
    <name type="scientific">Longimicrobium terrae</name>
    <dbReference type="NCBI Taxonomy" id="1639882"/>
    <lineage>
        <taxon>Bacteria</taxon>
        <taxon>Pseudomonadati</taxon>
        <taxon>Gemmatimonadota</taxon>
        <taxon>Longimicrobiia</taxon>
        <taxon>Longimicrobiales</taxon>
        <taxon>Longimicrobiaceae</taxon>
        <taxon>Longimicrobium</taxon>
    </lineage>
</organism>
<evidence type="ECO:0000256" key="2">
    <source>
        <dbReference type="ARBA" id="ARBA00022649"/>
    </source>
</evidence>
<keyword evidence="5 8" id="KW-0378">Hydrolase</keyword>
<dbReference type="InterPro" id="IPR029060">
    <property type="entry name" value="PIN-like_dom_sf"/>
</dbReference>
<evidence type="ECO:0000256" key="1">
    <source>
        <dbReference type="ARBA" id="ARBA00001946"/>
    </source>
</evidence>
<dbReference type="InterPro" id="IPR002716">
    <property type="entry name" value="PIN_dom"/>
</dbReference>
<evidence type="ECO:0000313" key="10">
    <source>
        <dbReference type="EMBL" id="MBB6071863.1"/>
    </source>
</evidence>
<evidence type="ECO:0000259" key="9">
    <source>
        <dbReference type="Pfam" id="PF01850"/>
    </source>
</evidence>
<evidence type="ECO:0000256" key="5">
    <source>
        <dbReference type="ARBA" id="ARBA00022801"/>
    </source>
</evidence>
<reference evidence="10 11" key="1">
    <citation type="submission" date="2020-08" db="EMBL/GenBank/DDBJ databases">
        <title>Genomic Encyclopedia of Type Strains, Phase IV (KMG-IV): sequencing the most valuable type-strain genomes for metagenomic binning, comparative biology and taxonomic classification.</title>
        <authorList>
            <person name="Goeker M."/>
        </authorList>
    </citation>
    <scope>NUCLEOTIDE SEQUENCE [LARGE SCALE GENOMIC DNA]</scope>
    <source>
        <strain evidence="10 11">DSM 29007</strain>
    </source>
</reference>
<comment type="caution">
    <text evidence="10">The sequence shown here is derived from an EMBL/GenBank/DDBJ whole genome shotgun (WGS) entry which is preliminary data.</text>
</comment>
<dbReference type="Gene3D" id="3.40.50.1010">
    <property type="entry name" value="5'-nuclease"/>
    <property type="match status" value="1"/>
</dbReference>
<dbReference type="CDD" id="cd18746">
    <property type="entry name" value="PIN_VapC4-5_FitB-like"/>
    <property type="match status" value="1"/>
</dbReference>
<dbReference type="GO" id="GO:0090729">
    <property type="term" value="F:toxin activity"/>
    <property type="evidence" value="ECO:0007669"/>
    <property type="project" value="UniProtKB-KW"/>
</dbReference>
<accession>A0A841H1J1</accession>
<dbReference type="AlphaFoldDB" id="A0A841H1J1"/>
<keyword evidence="2 8" id="KW-1277">Toxin-antitoxin system</keyword>
<dbReference type="GO" id="GO:0016787">
    <property type="term" value="F:hydrolase activity"/>
    <property type="evidence" value="ECO:0007669"/>
    <property type="project" value="UniProtKB-KW"/>
</dbReference>
<dbReference type="GO" id="GO:0004540">
    <property type="term" value="F:RNA nuclease activity"/>
    <property type="evidence" value="ECO:0007669"/>
    <property type="project" value="InterPro"/>
</dbReference>
<dbReference type="InterPro" id="IPR050556">
    <property type="entry name" value="Type_II_TA_system_RNase"/>
</dbReference>
<dbReference type="EC" id="3.1.-.-" evidence="8"/>
<evidence type="ECO:0000256" key="4">
    <source>
        <dbReference type="ARBA" id="ARBA00022723"/>
    </source>
</evidence>
<sequence>MRFLLDTNTLSETVKRTPDPNVDAWFREQRPGDAAVSAMSMGEIRKGLARLGPGERKQQLGRWLYAYLPREYAGNVLPVDQSVAMEWGRLAEQARRTGRHLDAVDGLIVATARVRRLVLISRNVRHCAGWGARVFNPWSGESIK</sequence>
<evidence type="ECO:0000256" key="7">
    <source>
        <dbReference type="ARBA" id="ARBA00038093"/>
    </source>
</evidence>
<dbReference type="InterPro" id="IPR022907">
    <property type="entry name" value="VapC_family"/>
</dbReference>
<dbReference type="PANTHER" id="PTHR33653">
    <property type="entry name" value="RIBONUCLEASE VAPC2"/>
    <property type="match status" value="1"/>
</dbReference>
<evidence type="ECO:0000256" key="8">
    <source>
        <dbReference type="HAMAP-Rule" id="MF_00265"/>
    </source>
</evidence>
<keyword evidence="8" id="KW-0800">Toxin</keyword>
<comment type="similarity">
    <text evidence="7 8">Belongs to the PINc/VapC protein family.</text>
</comment>
<feature type="binding site" evidence="8">
    <location>
        <position position="105"/>
    </location>
    <ligand>
        <name>Mg(2+)</name>
        <dbReference type="ChEBI" id="CHEBI:18420"/>
    </ligand>
</feature>
<keyword evidence="11" id="KW-1185">Reference proteome</keyword>
<dbReference type="Pfam" id="PF01850">
    <property type="entry name" value="PIN"/>
    <property type="match status" value="1"/>
</dbReference>
<comment type="cofactor">
    <cofactor evidence="1 8">
        <name>Mg(2+)</name>
        <dbReference type="ChEBI" id="CHEBI:18420"/>
    </cofactor>
</comment>
<keyword evidence="6 8" id="KW-0460">Magnesium</keyword>
<evidence type="ECO:0000256" key="3">
    <source>
        <dbReference type="ARBA" id="ARBA00022722"/>
    </source>
</evidence>
<feature type="binding site" evidence="8">
    <location>
        <position position="6"/>
    </location>
    <ligand>
        <name>Mg(2+)</name>
        <dbReference type="ChEBI" id="CHEBI:18420"/>
    </ligand>
</feature>
<name>A0A841H1J1_9BACT</name>
<comment type="function">
    <text evidence="8">Toxic component of a toxin-antitoxin (TA) system. An RNase.</text>
</comment>
<dbReference type="RefSeq" id="WP_170035315.1">
    <property type="nucleotide sequence ID" value="NZ_JABDTL010000001.1"/>
</dbReference>
<dbReference type="HAMAP" id="MF_00265">
    <property type="entry name" value="VapC_Nob1"/>
    <property type="match status" value="1"/>
</dbReference>